<organism evidence="2 3">
    <name type="scientific">Colletotrichum tanaceti</name>
    <dbReference type="NCBI Taxonomy" id="1306861"/>
    <lineage>
        <taxon>Eukaryota</taxon>
        <taxon>Fungi</taxon>
        <taxon>Dikarya</taxon>
        <taxon>Ascomycota</taxon>
        <taxon>Pezizomycotina</taxon>
        <taxon>Sordariomycetes</taxon>
        <taxon>Hypocreomycetidae</taxon>
        <taxon>Glomerellales</taxon>
        <taxon>Glomerellaceae</taxon>
        <taxon>Colletotrichum</taxon>
        <taxon>Colletotrichum destructivum species complex</taxon>
    </lineage>
</organism>
<reference evidence="2 3" key="1">
    <citation type="journal article" date="2019" name="PLoS ONE">
        <title>Comparative genome analysis indicates high evolutionary potential of pathogenicity genes in Colletotrichum tanaceti.</title>
        <authorList>
            <person name="Lelwala R.V."/>
            <person name="Korhonen P.K."/>
            <person name="Young N.D."/>
            <person name="Scott J.B."/>
            <person name="Ades P.A."/>
            <person name="Gasser R.B."/>
            <person name="Taylor P.W.J."/>
        </authorList>
    </citation>
    <scope>NUCLEOTIDE SEQUENCE [LARGE SCALE GENOMIC DNA]</scope>
    <source>
        <strain evidence="2">BRIP57314</strain>
    </source>
</reference>
<dbReference type="STRING" id="1306861.A0A4U6X357"/>
<evidence type="ECO:0000256" key="1">
    <source>
        <dbReference type="SAM" id="MobiDB-lite"/>
    </source>
</evidence>
<name>A0A4U6X357_9PEZI</name>
<dbReference type="EMBL" id="PJEX01000479">
    <property type="protein sequence ID" value="TKW49802.1"/>
    <property type="molecule type" value="Genomic_DNA"/>
</dbReference>
<feature type="region of interest" description="Disordered" evidence="1">
    <location>
        <begin position="266"/>
        <end position="295"/>
    </location>
</feature>
<dbReference type="Proteomes" id="UP000310108">
    <property type="component" value="Unassembled WGS sequence"/>
</dbReference>
<dbReference type="AlphaFoldDB" id="A0A4U6X357"/>
<accession>A0A4U6X357</accession>
<protein>
    <submittedName>
        <fullName evidence="2">Uncharacterized protein</fullName>
    </submittedName>
</protein>
<evidence type="ECO:0000313" key="3">
    <source>
        <dbReference type="Proteomes" id="UP000310108"/>
    </source>
</evidence>
<comment type="caution">
    <text evidence="2">The sequence shown here is derived from an EMBL/GenBank/DDBJ whole genome shotgun (WGS) entry which is preliminary data.</text>
</comment>
<gene>
    <name evidence="2" type="ORF">CTA1_4958</name>
</gene>
<keyword evidence="3" id="KW-1185">Reference proteome</keyword>
<proteinExistence type="predicted"/>
<evidence type="ECO:0000313" key="2">
    <source>
        <dbReference type="EMBL" id="TKW49802.1"/>
    </source>
</evidence>
<sequence>MPFPLLSKEPIPGLSLSAGGLVALADLHTIANRTALKGTSSWFDALVLAPGLHYQQAADGVVGGDGVGVAAATFRPGGSGGSKGSGGNGSAAGILGTQALPGGRKRDVLVTNPGLLLFLSRLGVREEEAEMKRRRRRRGEVGGSKQAEEAFGIRAVCGAGCGAGAAEEQKKKKKIVTLDVGTLGDRKRRRGRAFAHDAGWELERGSHLLYLASPALTLAASTIVVLLGDWWALASILALIASRLLNIYIIKQRTLSPPAYPPPFPTAAAAATTTTRTTHPLPSSSPPSSSSSSYHLPSKQLAEYIIPLSPDLEIRLRGPEPALAALATDAPMRPKTAAQSYLEAAAKLAVYTVAVLGGNVSQAGNLVLLALLLGSAGLLGLSNGAVRGVGASGGRVVARVRDADADADAEVAVPAAAAVVADGTARGGRGGEGGDVERAVDGADWDAQVGRVVRDPYPFEGGVEYP</sequence>